<dbReference type="Proteomes" id="UP000004506">
    <property type="component" value="Unassembled WGS sequence"/>
</dbReference>
<comment type="caution">
    <text evidence="1">The sequence shown here is derived from an EMBL/GenBank/DDBJ whole genome shotgun (WGS) entry which is preliminary data.</text>
</comment>
<organism evidence="1 2">
    <name type="scientific">Providencia stuartii ATCC 25827</name>
    <dbReference type="NCBI Taxonomy" id="471874"/>
    <lineage>
        <taxon>Bacteria</taxon>
        <taxon>Pseudomonadati</taxon>
        <taxon>Pseudomonadota</taxon>
        <taxon>Gammaproteobacteria</taxon>
        <taxon>Enterobacterales</taxon>
        <taxon>Morganellaceae</taxon>
        <taxon>Providencia</taxon>
    </lineage>
</organism>
<evidence type="ECO:0000313" key="1">
    <source>
        <dbReference type="EMBL" id="EDU58796.1"/>
    </source>
</evidence>
<accession>A0AA86YRA3</accession>
<proteinExistence type="predicted"/>
<dbReference type="AlphaFoldDB" id="A0AA86YRA3"/>
<reference evidence="1 2" key="3">
    <citation type="submission" date="2008-05" db="EMBL/GenBank/DDBJ databases">
        <authorList>
            <person name="Fulton L."/>
            <person name="Clifton S."/>
            <person name="Fulton B."/>
            <person name="Xu J."/>
            <person name="Minx P."/>
            <person name="Pepin K.H."/>
            <person name="Johnson M."/>
            <person name="Thiruvilangam P."/>
            <person name="Bhonagiri V."/>
            <person name="Nash W.E."/>
            <person name="Mardis E.R."/>
            <person name="Wilson R.K."/>
        </authorList>
    </citation>
    <scope>NUCLEOTIDE SEQUENCE [LARGE SCALE GENOMIC DNA]</scope>
    <source>
        <strain evidence="1 2">ATCC 25827</strain>
    </source>
</reference>
<sequence length="54" mass="6143">MQEAKVNNIIIKHDKSTGEIFVSHAGKREMRTYYIDDGRDSDAFQTAIELAKSL</sequence>
<dbReference type="EMBL" id="ABJD02000101">
    <property type="protein sequence ID" value="EDU58796.1"/>
    <property type="molecule type" value="Genomic_DNA"/>
</dbReference>
<name>A0AA86YRA3_PROST</name>
<protein>
    <submittedName>
        <fullName evidence="1">Uncharacterized protein</fullName>
    </submittedName>
</protein>
<gene>
    <name evidence="1" type="ORF">PROSTU_01977</name>
</gene>
<reference evidence="2" key="2">
    <citation type="submission" date="2008-04" db="EMBL/GenBank/DDBJ databases">
        <title>Draft genome sequence of Providencia stuartii(ATCC 25827).</title>
        <authorList>
            <person name="Sudarsanam P."/>
            <person name="Ley R."/>
            <person name="Guruge J."/>
            <person name="Turnbaugh P.J."/>
            <person name="Mahowald M."/>
            <person name="Liep D."/>
            <person name="Gordon J."/>
        </authorList>
    </citation>
    <scope>NUCLEOTIDE SEQUENCE [LARGE SCALE GENOMIC DNA]</scope>
    <source>
        <strain evidence="2">ATCC 25827</strain>
    </source>
</reference>
<reference evidence="2" key="1">
    <citation type="submission" date="2008-04" db="EMBL/GenBank/DDBJ databases">
        <title>Draft genome sequence of Providencia stuartii (ATCC 25827).</title>
        <authorList>
            <person name="Sudarsanam P."/>
            <person name="Ley R."/>
            <person name="Guruge J."/>
            <person name="Turnbaugh P.J."/>
            <person name="Mahowald M."/>
            <person name="Liep D."/>
            <person name="Gordon J."/>
        </authorList>
    </citation>
    <scope>NUCLEOTIDE SEQUENCE [LARGE SCALE GENOMIC DNA]</scope>
    <source>
        <strain evidence="2">ATCC 25827</strain>
    </source>
</reference>
<dbReference type="RefSeq" id="WP_004918543.1">
    <property type="nucleotide sequence ID" value="NZ_DS607663.1"/>
</dbReference>
<evidence type="ECO:0000313" key="2">
    <source>
        <dbReference type="Proteomes" id="UP000004506"/>
    </source>
</evidence>